<protein>
    <submittedName>
        <fullName evidence="4">Flavodoxin family protein</fullName>
    </submittedName>
</protein>
<dbReference type="EMBL" id="JAAAMJ010000003">
    <property type="protein sequence ID" value="NDV86511.1"/>
    <property type="molecule type" value="Genomic_DNA"/>
</dbReference>
<keyword evidence="2" id="KW-0560">Oxidoreductase</keyword>
<evidence type="ECO:0000313" key="5">
    <source>
        <dbReference type="Proteomes" id="UP000476332"/>
    </source>
</evidence>
<dbReference type="RefSeq" id="WP_163043243.1">
    <property type="nucleotide sequence ID" value="NZ_JAAAMJ010000003.1"/>
</dbReference>
<organism evidence="4 5">
    <name type="scientific">Aurantimonas aggregata</name>
    <dbReference type="NCBI Taxonomy" id="2047720"/>
    <lineage>
        <taxon>Bacteria</taxon>
        <taxon>Pseudomonadati</taxon>
        <taxon>Pseudomonadota</taxon>
        <taxon>Alphaproteobacteria</taxon>
        <taxon>Hyphomicrobiales</taxon>
        <taxon>Aurantimonadaceae</taxon>
        <taxon>Aurantimonas</taxon>
    </lineage>
</organism>
<dbReference type="InterPro" id="IPR029039">
    <property type="entry name" value="Flavoprotein-like_sf"/>
</dbReference>
<dbReference type="AlphaFoldDB" id="A0A6L9MFQ6"/>
<evidence type="ECO:0000256" key="1">
    <source>
        <dbReference type="ARBA" id="ARBA00006252"/>
    </source>
</evidence>
<dbReference type="GO" id="GO:0003955">
    <property type="term" value="F:NAD(P)H dehydrogenase (quinone) activity"/>
    <property type="evidence" value="ECO:0007669"/>
    <property type="project" value="TreeGrafter"/>
</dbReference>
<proteinExistence type="inferred from homology"/>
<evidence type="ECO:0000259" key="3">
    <source>
        <dbReference type="Pfam" id="PF02525"/>
    </source>
</evidence>
<accession>A0A6L9MFQ6</accession>
<dbReference type="GO" id="GO:0005829">
    <property type="term" value="C:cytosol"/>
    <property type="evidence" value="ECO:0007669"/>
    <property type="project" value="TreeGrafter"/>
</dbReference>
<dbReference type="Gene3D" id="3.40.50.360">
    <property type="match status" value="1"/>
</dbReference>
<evidence type="ECO:0000256" key="2">
    <source>
        <dbReference type="ARBA" id="ARBA00023002"/>
    </source>
</evidence>
<evidence type="ECO:0000313" key="4">
    <source>
        <dbReference type="EMBL" id="NDV86511.1"/>
    </source>
</evidence>
<dbReference type="InterPro" id="IPR051545">
    <property type="entry name" value="NAD(P)H_dehydrogenase_qn"/>
</dbReference>
<dbReference type="SUPFAM" id="SSF52218">
    <property type="entry name" value="Flavoproteins"/>
    <property type="match status" value="1"/>
</dbReference>
<comment type="similarity">
    <text evidence="1">Belongs to the NAD(P)H dehydrogenase (quinone) family.</text>
</comment>
<dbReference type="InterPro" id="IPR003680">
    <property type="entry name" value="Flavodoxin_fold"/>
</dbReference>
<feature type="domain" description="Flavodoxin-like fold" evidence="3">
    <location>
        <begin position="4"/>
        <end position="182"/>
    </location>
</feature>
<reference evidence="4 5" key="1">
    <citation type="submission" date="2020-01" db="EMBL/GenBank/DDBJ databases">
        <title>Genomes of bacteria type strains.</title>
        <authorList>
            <person name="Chen J."/>
            <person name="Zhu S."/>
            <person name="Chen J."/>
        </authorList>
    </citation>
    <scope>NUCLEOTIDE SEQUENCE [LARGE SCALE GENOMIC DNA]</scope>
    <source>
        <strain evidence="4 5">KCTC 52919</strain>
    </source>
</reference>
<keyword evidence="5" id="KW-1185">Reference proteome</keyword>
<dbReference type="Proteomes" id="UP000476332">
    <property type="component" value="Unassembled WGS sequence"/>
</dbReference>
<name>A0A6L9MFQ6_9HYPH</name>
<dbReference type="PANTHER" id="PTHR10204:SF34">
    <property type="entry name" value="NAD(P)H DEHYDROGENASE [QUINONE] 1 ISOFORM 1"/>
    <property type="match status" value="1"/>
</dbReference>
<dbReference type="PANTHER" id="PTHR10204">
    <property type="entry name" value="NAD P H OXIDOREDUCTASE-RELATED"/>
    <property type="match status" value="1"/>
</dbReference>
<comment type="caution">
    <text evidence="4">The sequence shown here is derived from an EMBL/GenBank/DDBJ whole genome shotgun (WGS) entry which is preliminary data.</text>
</comment>
<dbReference type="Pfam" id="PF02525">
    <property type="entry name" value="Flavodoxin_2"/>
    <property type="match status" value="1"/>
</dbReference>
<sequence length="196" mass="21179">MSRRILIIVGHPDPAPERLCRALAAAYRAGAESAGHTVREIGLATLEIPMLRSQDDFLHGSVPASLAAASAALLEAEHIVLVFPLWLGTMPALLKAFLEQTMRPGLAFLYGAGPAGMPKPALAGRSARIVVTMGMPALAYRLWFRNHGIACLRRNILNFVGIKPVRETLFGQVESVGKARRESWIAAMHRLGARGI</sequence>
<gene>
    <name evidence="4" type="ORF">GTW51_07335</name>
</gene>